<feature type="transmembrane region" description="Helical" evidence="1">
    <location>
        <begin position="115"/>
        <end position="135"/>
    </location>
</feature>
<keyword evidence="1" id="KW-0472">Membrane</keyword>
<evidence type="ECO:0000256" key="1">
    <source>
        <dbReference type="SAM" id="Phobius"/>
    </source>
</evidence>
<accession>A0A444JC11</accession>
<sequence>MKFQCGRCGKNYLIDNTDTVDKTLTIPCSRCGNSFCIDENMAFYSASGNSKIICENCGQLVIEKVKACPSCNLVLNKQHEAKRIDNKEYEKVVVQDGKVARNSGKKSGKKGGKKVILAALLVLVLAGAGGAFWFLSTQQHALKGTLLEPIAEKMPNLSGRKETQVVIMMNGQTYYAEKVENDGSMVRITTKNGAVVEVAKKKVLDITTAVIEEQ</sequence>
<protein>
    <recommendedName>
        <fullName evidence="4">MJ0042 family finger-like domain-containing protein</fullName>
    </recommendedName>
</protein>
<keyword evidence="1" id="KW-0812">Transmembrane</keyword>
<dbReference type="EMBL" id="MTKS01000295">
    <property type="protein sequence ID" value="RWX50583.1"/>
    <property type="molecule type" value="Genomic_DNA"/>
</dbReference>
<name>A0A444JC11_9BACT</name>
<keyword evidence="3" id="KW-1185">Reference proteome</keyword>
<dbReference type="AlphaFoldDB" id="A0A444JC11"/>
<evidence type="ECO:0000313" key="3">
    <source>
        <dbReference type="Proteomes" id="UP000288892"/>
    </source>
</evidence>
<organism evidence="2 3">
    <name type="scientific">Candidatus Electrothrix marina</name>
    <dbReference type="NCBI Taxonomy" id="1859130"/>
    <lineage>
        <taxon>Bacteria</taxon>
        <taxon>Pseudomonadati</taxon>
        <taxon>Thermodesulfobacteriota</taxon>
        <taxon>Desulfobulbia</taxon>
        <taxon>Desulfobulbales</taxon>
        <taxon>Desulfobulbaceae</taxon>
        <taxon>Candidatus Electrothrix</taxon>
    </lineage>
</organism>
<comment type="caution">
    <text evidence="2">The sequence shown here is derived from an EMBL/GenBank/DDBJ whole genome shotgun (WGS) entry which is preliminary data.</text>
</comment>
<evidence type="ECO:0008006" key="4">
    <source>
        <dbReference type="Google" id="ProtNLM"/>
    </source>
</evidence>
<keyword evidence="1" id="KW-1133">Transmembrane helix</keyword>
<gene>
    <name evidence="2" type="ORF">VU01_12952</name>
</gene>
<reference evidence="2 3" key="1">
    <citation type="submission" date="2017-01" db="EMBL/GenBank/DDBJ databases">
        <title>The cable genome- insights into the physiology and evolution of filamentous bacteria capable of sulfide oxidation via long distance electron transfer.</title>
        <authorList>
            <person name="Schreiber L."/>
            <person name="Bjerg J.T."/>
            <person name="Boggild A."/>
            <person name="Van De Vossenberg J."/>
            <person name="Meysman F."/>
            <person name="Nielsen L.P."/>
            <person name="Schramm A."/>
            <person name="Kjeldsen K.U."/>
        </authorList>
    </citation>
    <scope>NUCLEOTIDE SEQUENCE [LARGE SCALE GENOMIC DNA]</scope>
    <source>
        <strain evidence="2">A5</strain>
    </source>
</reference>
<proteinExistence type="predicted"/>
<evidence type="ECO:0000313" key="2">
    <source>
        <dbReference type="EMBL" id="RWX50583.1"/>
    </source>
</evidence>
<dbReference type="Proteomes" id="UP000288892">
    <property type="component" value="Unassembled WGS sequence"/>
</dbReference>